<evidence type="ECO:0000313" key="1">
    <source>
        <dbReference type="EMBL" id="UWZ58891.1"/>
    </source>
</evidence>
<organism evidence="1 2">
    <name type="scientific">Dactylosporangium aurantiacum</name>
    <dbReference type="NCBI Taxonomy" id="35754"/>
    <lineage>
        <taxon>Bacteria</taxon>
        <taxon>Bacillati</taxon>
        <taxon>Actinomycetota</taxon>
        <taxon>Actinomycetes</taxon>
        <taxon>Micromonosporales</taxon>
        <taxon>Micromonosporaceae</taxon>
        <taxon>Dactylosporangium</taxon>
    </lineage>
</organism>
<keyword evidence="2" id="KW-1185">Reference proteome</keyword>
<reference evidence="1" key="1">
    <citation type="submission" date="2021-04" db="EMBL/GenBank/DDBJ databases">
        <title>Dactylosporangium aurantiacum NRRL B-8018 full assembly.</title>
        <authorList>
            <person name="Hartkoorn R.C."/>
            <person name="Beaudoing E."/>
            <person name="Hot D."/>
        </authorList>
    </citation>
    <scope>NUCLEOTIDE SEQUENCE</scope>
    <source>
        <strain evidence="1">NRRL B-8018</strain>
    </source>
</reference>
<dbReference type="AlphaFoldDB" id="A0A9Q9INS2"/>
<dbReference type="Proteomes" id="UP001058003">
    <property type="component" value="Chromosome"/>
</dbReference>
<dbReference type="KEGG" id="daur:Daura_23625"/>
<proteinExistence type="predicted"/>
<accession>A0A9Q9INS2</accession>
<dbReference type="EMBL" id="CP073767">
    <property type="protein sequence ID" value="UWZ58891.1"/>
    <property type="molecule type" value="Genomic_DNA"/>
</dbReference>
<name>A0A9Q9INS2_9ACTN</name>
<dbReference type="RefSeq" id="WP_211273668.1">
    <property type="nucleotide sequence ID" value="NZ_CP073767.1"/>
</dbReference>
<protein>
    <submittedName>
        <fullName evidence="1">Uncharacterized protein</fullName>
    </submittedName>
</protein>
<sequence>MDLHSCEQCGAVGFRWSRHEAGDLHGRRTSAYEGNCQRCGTLRRFEFIVLDPNLPPPALGGAEPSTIIDPGEFLLAAEDAIRATRPGPDPTPEDLEDAADAAADAAAAVEEVLKFVPADASAVPREAFTRGRAVYDADPARFERDRLEGMLAERRQAFLMLSKAAGDLSEAVGPVVPLGRYLGMLPVTTPGGATLRHVVRAGGRRVELTDEDQLVWALAHGIPGSPDLARWDRAAMRRHLPASAGGTDVDGAVDRLIRLGLLIEAGGPVEEFARAVRLLPQAVGLGNAGPHGRTFGIGHPGAALVAVPTELFFLWSWACLEPDLWTACERAQAVAMAPGGTDAAALATAVLAGLHPLLAVNVACLDAAVVTW</sequence>
<evidence type="ECO:0000313" key="2">
    <source>
        <dbReference type="Proteomes" id="UP001058003"/>
    </source>
</evidence>
<gene>
    <name evidence="1" type="ORF">Daura_23625</name>
</gene>